<keyword evidence="3" id="KW-1185">Reference proteome</keyword>
<organism evidence="2 3">
    <name type="scientific">Methylobacterium longum</name>
    <dbReference type="NCBI Taxonomy" id="767694"/>
    <lineage>
        <taxon>Bacteria</taxon>
        <taxon>Pseudomonadati</taxon>
        <taxon>Pseudomonadota</taxon>
        <taxon>Alphaproteobacteria</taxon>
        <taxon>Hyphomicrobiales</taxon>
        <taxon>Methylobacteriaceae</taxon>
        <taxon>Methylobacterium</taxon>
    </lineage>
</organism>
<reference evidence="3" key="1">
    <citation type="journal article" date="2019" name="Int. J. Syst. Evol. Microbiol.">
        <title>The Global Catalogue of Microorganisms (GCM) 10K type strain sequencing project: providing services to taxonomists for standard genome sequencing and annotation.</title>
        <authorList>
            <consortium name="The Broad Institute Genomics Platform"/>
            <consortium name="The Broad Institute Genome Sequencing Center for Infectious Disease"/>
            <person name="Wu L."/>
            <person name="Ma J."/>
        </authorList>
    </citation>
    <scope>NUCLEOTIDE SEQUENCE [LARGE SCALE GENOMIC DNA]</scope>
    <source>
        <strain evidence="3">CECT 7806</strain>
    </source>
</reference>
<gene>
    <name evidence="2" type="ORF">QWZ18_06270</name>
</gene>
<feature type="region of interest" description="Disordered" evidence="1">
    <location>
        <begin position="1"/>
        <end position="20"/>
    </location>
</feature>
<evidence type="ECO:0000313" key="3">
    <source>
        <dbReference type="Proteomes" id="UP001244297"/>
    </source>
</evidence>
<evidence type="ECO:0000256" key="1">
    <source>
        <dbReference type="SAM" id="MobiDB-lite"/>
    </source>
</evidence>
<comment type="caution">
    <text evidence="2">The sequence shown here is derived from an EMBL/GenBank/DDBJ whole genome shotgun (WGS) entry which is preliminary data.</text>
</comment>
<evidence type="ECO:0000313" key="2">
    <source>
        <dbReference type="EMBL" id="MDN3570229.1"/>
    </source>
</evidence>
<dbReference type="Proteomes" id="UP001244297">
    <property type="component" value="Unassembled WGS sequence"/>
</dbReference>
<dbReference type="EMBL" id="JAUFPT010000016">
    <property type="protein sequence ID" value="MDN3570229.1"/>
    <property type="molecule type" value="Genomic_DNA"/>
</dbReference>
<feature type="compositionally biased region" description="Basic and acidic residues" evidence="1">
    <location>
        <begin position="8"/>
        <end position="20"/>
    </location>
</feature>
<accession>A0ABT8AKD0</accession>
<proteinExistence type="predicted"/>
<dbReference type="RefSeq" id="WP_238291183.1">
    <property type="nucleotide sequence ID" value="NZ_BPQS01000033.1"/>
</dbReference>
<sequence length="126" mass="13566">MVGGQATPERDLAASTRQVERSPKAGRLGLTLVAPYMTTMRDFRTIGTLCELGIISEDEVGVAVEAFLSGTVESVFLFRAGLRLNLVKAVRSHPGAQEFVGRSNVGIGLKRPFVRAAILQARPMPL</sequence>
<protein>
    <submittedName>
        <fullName evidence="2">Uncharacterized protein</fullName>
    </submittedName>
</protein>
<name>A0ABT8AKD0_9HYPH</name>